<dbReference type="CDD" id="cd01650">
    <property type="entry name" value="RT_nLTR_like"/>
    <property type="match status" value="1"/>
</dbReference>
<evidence type="ECO:0000313" key="3">
    <source>
        <dbReference type="Proteomes" id="UP001333110"/>
    </source>
</evidence>
<dbReference type="InterPro" id="IPR000477">
    <property type="entry name" value="RT_dom"/>
</dbReference>
<keyword evidence="3" id="KW-1185">Reference proteome</keyword>
<dbReference type="EMBL" id="JAUNZN010000003">
    <property type="protein sequence ID" value="KAK4824352.1"/>
    <property type="molecule type" value="Genomic_DNA"/>
</dbReference>
<comment type="caution">
    <text evidence="2">The sequence shown here is derived from an EMBL/GenBank/DDBJ whole genome shotgun (WGS) entry which is preliminary data.</text>
</comment>
<proteinExistence type="predicted"/>
<evidence type="ECO:0000259" key="1">
    <source>
        <dbReference type="Pfam" id="PF00078"/>
    </source>
</evidence>
<name>A0AAN7NFM3_MYCAM</name>
<dbReference type="Proteomes" id="UP001333110">
    <property type="component" value="Unassembled WGS sequence"/>
</dbReference>
<dbReference type="AlphaFoldDB" id="A0AAN7NFM3"/>
<accession>A0AAN7NFM3</accession>
<dbReference type="SUPFAM" id="SSF56672">
    <property type="entry name" value="DNA/RNA polymerases"/>
    <property type="match status" value="1"/>
</dbReference>
<organism evidence="2 3">
    <name type="scientific">Mycteria americana</name>
    <name type="common">Wood stork</name>
    <dbReference type="NCBI Taxonomy" id="33587"/>
    <lineage>
        <taxon>Eukaryota</taxon>
        <taxon>Metazoa</taxon>
        <taxon>Chordata</taxon>
        <taxon>Craniata</taxon>
        <taxon>Vertebrata</taxon>
        <taxon>Euteleostomi</taxon>
        <taxon>Archelosauria</taxon>
        <taxon>Archosauria</taxon>
        <taxon>Dinosauria</taxon>
        <taxon>Saurischia</taxon>
        <taxon>Theropoda</taxon>
        <taxon>Coelurosauria</taxon>
        <taxon>Aves</taxon>
        <taxon>Neognathae</taxon>
        <taxon>Neoaves</taxon>
        <taxon>Aequornithes</taxon>
        <taxon>Ciconiiformes</taxon>
        <taxon>Ciconiidae</taxon>
        <taxon>Mycteria</taxon>
    </lineage>
</organism>
<protein>
    <recommendedName>
        <fullName evidence="1">Reverse transcriptase domain-containing protein</fullName>
    </recommendedName>
</protein>
<evidence type="ECO:0000313" key="2">
    <source>
        <dbReference type="EMBL" id="KAK4824352.1"/>
    </source>
</evidence>
<dbReference type="Pfam" id="PF00078">
    <property type="entry name" value="RVT_1"/>
    <property type="match status" value="1"/>
</dbReference>
<feature type="domain" description="Reverse transcriptase" evidence="1">
    <location>
        <begin position="27"/>
        <end position="199"/>
    </location>
</feature>
<gene>
    <name evidence="2" type="ORF">QYF61_013687</name>
</gene>
<sequence>MRCAPFFPPTPTAITHSGAHQEQHVQANQVIRPSQHGFMQGRSCLTNLICFYDKVTRLVHEGKAVDVVYLDYSKAFDMHSPGETGCSWLGQGYASLSKKLAGCRAQRVVVNGVKSSWWPVTSGVPQGSISGPVLFNIFINDLDEGIECTLSKFADDTKLCGSVDLLEGRKALQRDLDRLDRWAEPNCMRFNKAKCKVLHLGHSNPMQRYRPGAEWLESCPEEKDLGVLVDRRLNMSQQCAQVAKKANGILACIEK</sequence>
<reference evidence="2 3" key="1">
    <citation type="journal article" date="2023" name="J. Hered.">
        <title>Chromosome-level genome of the wood stork (Mycteria americana) provides insight into avian chromosome evolution.</title>
        <authorList>
            <person name="Flamio R. Jr."/>
            <person name="Ramstad K.M."/>
        </authorList>
    </citation>
    <scope>NUCLEOTIDE SEQUENCE [LARGE SCALE GENOMIC DNA]</scope>
    <source>
        <strain evidence="2">JAX WOST 10</strain>
    </source>
</reference>
<dbReference type="PANTHER" id="PTHR33332">
    <property type="entry name" value="REVERSE TRANSCRIPTASE DOMAIN-CONTAINING PROTEIN"/>
    <property type="match status" value="1"/>
</dbReference>
<dbReference type="InterPro" id="IPR043502">
    <property type="entry name" value="DNA/RNA_pol_sf"/>
</dbReference>